<name>W6TZD3_ECHGR</name>
<accession>W6TZD3</accession>
<comment type="caution">
    <text evidence="2">The sequence shown here is derived from an EMBL/GenBank/DDBJ whole genome shotgun (WGS) entry which is preliminary data.</text>
</comment>
<dbReference type="Proteomes" id="UP000019149">
    <property type="component" value="Unassembled WGS sequence"/>
</dbReference>
<dbReference type="KEGG" id="egl:EGR_10975"/>
<dbReference type="CTD" id="36346690"/>
<keyword evidence="3" id="KW-1185">Reference proteome</keyword>
<evidence type="ECO:0000313" key="3">
    <source>
        <dbReference type="Proteomes" id="UP000019149"/>
    </source>
</evidence>
<feature type="region of interest" description="Disordered" evidence="1">
    <location>
        <begin position="53"/>
        <end position="100"/>
    </location>
</feature>
<dbReference type="EMBL" id="APAU02000317">
    <property type="protein sequence ID" value="EUB54165.1"/>
    <property type="molecule type" value="Genomic_DNA"/>
</dbReference>
<dbReference type="AlphaFoldDB" id="W6TZD3"/>
<organism evidence="2 3">
    <name type="scientific">Echinococcus granulosus</name>
    <name type="common">Hydatid tapeworm</name>
    <dbReference type="NCBI Taxonomy" id="6210"/>
    <lineage>
        <taxon>Eukaryota</taxon>
        <taxon>Metazoa</taxon>
        <taxon>Spiralia</taxon>
        <taxon>Lophotrochozoa</taxon>
        <taxon>Platyhelminthes</taxon>
        <taxon>Cestoda</taxon>
        <taxon>Eucestoda</taxon>
        <taxon>Cyclophyllidea</taxon>
        <taxon>Taeniidae</taxon>
        <taxon>Echinococcus</taxon>
        <taxon>Echinococcus granulosus group</taxon>
    </lineage>
</organism>
<dbReference type="RefSeq" id="XP_024345361.1">
    <property type="nucleotide sequence ID" value="XM_024500224.1"/>
</dbReference>
<gene>
    <name evidence="2" type="ORF">EGR_10975</name>
</gene>
<reference evidence="2 3" key="1">
    <citation type="journal article" date="2013" name="Nat. Genet.">
        <title>The genome of the hydatid tapeworm Echinococcus granulosus.</title>
        <authorList>
            <person name="Zheng H."/>
            <person name="Zhang W."/>
            <person name="Zhang L."/>
            <person name="Zhang Z."/>
            <person name="Li J."/>
            <person name="Lu G."/>
            <person name="Zhu Y."/>
            <person name="Wang Y."/>
            <person name="Huang Y."/>
            <person name="Liu J."/>
            <person name="Kang H."/>
            <person name="Chen J."/>
            <person name="Wang L."/>
            <person name="Chen A."/>
            <person name="Yu S."/>
            <person name="Gao Z."/>
            <person name="Jin L."/>
            <person name="Gu W."/>
            <person name="Wang Z."/>
            <person name="Zhao L."/>
            <person name="Shi B."/>
            <person name="Wen H."/>
            <person name="Lin R."/>
            <person name="Jones M.K."/>
            <person name="Brejova B."/>
            <person name="Vinar T."/>
            <person name="Zhao G."/>
            <person name="McManus D.P."/>
            <person name="Chen Z."/>
            <person name="Zhou Y."/>
            <person name="Wang S."/>
        </authorList>
    </citation>
    <scope>NUCLEOTIDE SEQUENCE [LARGE SCALE GENOMIC DNA]</scope>
</reference>
<proteinExistence type="predicted"/>
<sequence>MHVVTLATSNPSIRCLMAHSFNVDVGVGVYVDLLRVQLLGPSIVSISHDSFHGISSHSHPRNSPRTPPPSPPLSPFCQSPPSSNSTLPYYPSSSCRPHSSLPYSSPHLPTRIHPLLRFVTVTSTMNDFYARRN</sequence>
<protein>
    <submittedName>
        <fullName evidence="2">Uncharacterized protein</fullName>
    </submittedName>
</protein>
<feature type="compositionally biased region" description="Pro residues" evidence="1">
    <location>
        <begin position="65"/>
        <end position="74"/>
    </location>
</feature>
<feature type="compositionally biased region" description="Low complexity" evidence="1">
    <location>
        <begin position="55"/>
        <end position="64"/>
    </location>
</feature>
<evidence type="ECO:0000313" key="2">
    <source>
        <dbReference type="EMBL" id="EUB54165.1"/>
    </source>
</evidence>
<dbReference type="GeneID" id="36346690"/>
<feature type="compositionally biased region" description="Polar residues" evidence="1">
    <location>
        <begin position="84"/>
        <end position="96"/>
    </location>
</feature>
<evidence type="ECO:0000256" key="1">
    <source>
        <dbReference type="SAM" id="MobiDB-lite"/>
    </source>
</evidence>